<dbReference type="AlphaFoldDB" id="A0A0U1D411"/>
<evidence type="ECO:0000256" key="4">
    <source>
        <dbReference type="PROSITE-ProRule" id="PRU00335"/>
    </source>
</evidence>
<gene>
    <name evidence="7" type="ORF">BN000_01566</name>
</gene>
<dbReference type="GO" id="GO:0000976">
    <property type="term" value="F:transcription cis-regulatory region binding"/>
    <property type="evidence" value="ECO:0007669"/>
    <property type="project" value="TreeGrafter"/>
</dbReference>
<dbReference type="SUPFAM" id="SSF48498">
    <property type="entry name" value="Tetracyclin repressor-like, C-terminal domain"/>
    <property type="match status" value="1"/>
</dbReference>
<dbReference type="InterPro" id="IPR001647">
    <property type="entry name" value="HTH_TetR"/>
</dbReference>
<evidence type="ECO:0000256" key="3">
    <source>
        <dbReference type="ARBA" id="ARBA00023163"/>
    </source>
</evidence>
<accession>A0A0U1D411</accession>
<dbReference type="PANTHER" id="PTHR30055:SF234">
    <property type="entry name" value="HTH-TYPE TRANSCRIPTIONAL REGULATOR BETI"/>
    <property type="match status" value="1"/>
</dbReference>
<sequence>MAVHRGLTADQRRDQRRGQLIEAAFDTIAEQGVGNLRVRAVSARARLNDRYFYESFRDCHELLIATFEDQFNRALTGIMATVAESPPEIAPRARAVIEFAFAFIDEDPRRARLLIELQSAEALAGRRDEVIDVLTEVMVGQMRALLGDAAGSEASVMLTALTVVGGLLELTTQWYRGRIDVSRPRLVDFMTALAVTTTDITGALERQLTPPETGGAPGTVSRAGPRRRPR</sequence>
<dbReference type="SUPFAM" id="SSF46689">
    <property type="entry name" value="Homeodomain-like"/>
    <property type="match status" value="1"/>
</dbReference>
<proteinExistence type="predicted"/>
<feature type="region of interest" description="Disordered" evidence="5">
    <location>
        <begin position="207"/>
        <end position="230"/>
    </location>
</feature>
<dbReference type="InterPro" id="IPR036271">
    <property type="entry name" value="Tet_transcr_reg_TetR-rel_C_sf"/>
</dbReference>
<dbReference type="EMBL" id="CTEC01000001">
    <property type="protein sequence ID" value="CQD07746.1"/>
    <property type="molecule type" value="Genomic_DNA"/>
</dbReference>
<keyword evidence="8" id="KW-1185">Reference proteome</keyword>
<evidence type="ECO:0000259" key="6">
    <source>
        <dbReference type="PROSITE" id="PS50977"/>
    </source>
</evidence>
<dbReference type="PANTHER" id="PTHR30055">
    <property type="entry name" value="HTH-TYPE TRANSCRIPTIONAL REGULATOR RUTR"/>
    <property type="match status" value="1"/>
</dbReference>
<evidence type="ECO:0000313" key="7">
    <source>
        <dbReference type="EMBL" id="CQD07746.1"/>
    </source>
</evidence>
<evidence type="ECO:0000313" key="8">
    <source>
        <dbReference type="Proteomes" id="UP000199601"/>
    </source>
</evidence>
<keyword evidence="1" id="KW-0805">Transcription regulation</keyword>
<organism evidence="7 8">
    <name type="scientific">Mycobacterium europaeum</name>
    <dbReference type="NCBI Taxonomy" id="761804"/>
    <lineage>
        <taxon>Bacteria</taxon>
        <taxon>Bacillati</taxon>
        <taxon>Actinomycetota</taxon>
        <taxon>Actinomycetes</taxon>
        <taxon>Mycobacteriales</taxon>
        <taxon>Mycobacteriaceae</taxon>
        <taxon>Mycobacterium</taxon>
        <taxon>Mycobacterium simiae complex</taxon>
    </lineage>
</organism>
<dbReference type="InterPro" id="IPR050109">
    <property type="entry name" value="HTH-type_TetR-like_transc_reg"/>
</dbReference>
<name>A0A0U1D411_9MYCO</name>
<evidence type="ECO:0000256" key="2">
    <source>
        <dbReference type="ARBA" id="ARBA00023125"/>
    </source>
</evidence>
<evidence type="ECO:0000256" key="1">
    <source>
        <dbReference type="ARBA" id="ARBA00023015"/>
    </source>
</evidence>
<dbReference type="GO" id="GO:0003700">
    <property type="term" value="F:DNA-binding transcription factor activity"/>
    <property type="evidence" value="ECO:0007669"/>
    <property type="project" value="TreeGrafter"/>
</dbReference>
<dbReference type="InterPro" id="IPR009057">
    <property type="entry name" value="Homeodomain-like_sf"/>
</dbReference>
<keyword evidence="3" id="KW-0804">Transcription</keyword>
<evidence type="ECO:0000256" key="5">
    <source>
        <dbReference type="SAM" id="MobiDB-lite"/>
    </source>
</evidence>
<feature type="domain" description="HTH tetR-type" evidence="6">
    <location>
        <begin position="14"/>
        <end position="74"/>
    </location>
</feature>
<dbReference type="RefSeq" id="WP_090419668.1">
    <property type="nucleotide sequence ID" value="NZ_CTEC01000001.1"/>
</dbReference>
<feature type="DNA-binding region" description="H-T-H motif" evidence="4">
    <location>
        <begin position="37"/>
        <end position="56"/>
    </location>
</feature>
<dbReference type="Gene3D" id="1.10.357.10">
    <property type="entry name" value="Tetracycline Repressor, domain 2"/>
    <property type="match status" value="1"/>
</dbReference>
<reference evidence="8" key="1">
    <citation type="submission" date="2015-03" db="EMBL/GenBank/DDBJ databases">
        <authorList>
            <person name="Urmite Genomes"/>
        </authorList>
    </citation>
    <scope>NUCLEOTIDE SEQUENCE [LARGE SCALE GENOMIC DNA]</scope>
    <source>
        <strain evidence="8">CSUR P1344</strain>
    </source>
</reference>
<keyword evidence="2 4" id="KW-0238">DNA-binding</keyword>
<dbReference type="PROSITE" id="PS50977">
    <property type="entry name" value="HTH_TETR_2"/>
    <property type="match status" value="1"/>
</dbReference>
<dbReference type="Proteomes" id="UP000199601">
    <property type="component" value="Unassembled WGS sequence"/>
</dbReference>
<protein>
    <submittedName>
        <fullName evidence="7">TetR family transcriptional regulator</fullName>
    </submittedName>
</protein>